<feature type="transmembrane region" description="Helical" evidence="3">
    <location>
        <begin position="110"/>
        <end position="136"/>
    </location>
</feature>
<sequence>MFDTRLRPLKDTIFATLTWIVPSFITPTYITFLAFLFGIGSCIYAAHRSPRLSLLFWILNRVLDCLDGAVARRRNTASDLGGFLDLLCDFIIYSFIPISCALGIRHATNSLWLSVAILESSFHVNNFVLFYVAAILEKRKSTGGKTTGLTSVAMRPALIEGTESGMIFTAMLVWPEYLEGLSCCMAVLVGVGIIQRTWWLTSVL</sequence>
<dbReference type="InterPro" id="IPR000462">
    <property type="entry name" value="CDP-OH_P_trans"/>
</dbReference>
<comment type="caution">
    <text evidence="4">The sequence shown here is derived from an EMBL/GenBank/DDBJ whole genome shotgun (WGS) entry which is preliminary data.</text>
</comment>
<evidence type="ECO:0000256" key="3">
    <source>
        <dbReference type="SAM" id="Phobius"/>
    </source>
</evidence>
<reference evidence="5" key="1">
    <citation type="journal article" date="2020" name="Stud. Mycol.">
        <title>101 Dothideomycetes genomes: A test case for predicting lifestyles and emergence of pathogens.</title>
        <authorList>
            <person name="Haridas S."/>
            <person name="Albert R."/>
            <person name="Binder M."/>
            <person name="Bloem J."/>
            <person name="LaButti K."/>
            <person name="Salamov A."/>
            <person name="Andreopoulos B."/>
            <person name="Baker S."/>
            <person name="Barry K."/>
            <person name="Bills G."/>
            <person name="Bluhm B."/>
            <person name="Cannon C."/>
            <person name="Castanera R."/>
            <person name="Culley D."/>
            <person name="Daum C."/>
            <person name="Ezra D."/>
            <person name="Gonzalez J."/>
            <person name="Henrissat B."/>
            <person name="Kuo A."/>
            <person name="Liang C."/>
            <person name="Lipzen A."/>
            <person name="Lutzoni F."/>
            <person name="Magnuson J."/>
            <person name="Mondo S."/>
            <person name="Nolan M."/>
            <person name="Ohm R."/>
            <person name="Pangilinan J."/>
            <person name="Park H.-J."/>
            <person name="Ramirez L."/>
            <person name="Alfaro M."/>
            <person name="Sun H."/>
            <person name="Tritt A."/>
            <person name="Yoshinaga Y."/>
            <person name="Zwiers L.-H."/>
            <person name="Turgeon B."/>
            <person name="Goodwin S."/>
            <person name="Spatafora J."/>
            <person name="Crous P."/>
            <person name="Grigoriev I."/>
        </authorList>
    </citation>
    <scope>NUCLEOTIDE SEQUENCE [LARGE SCALE GENOMIC DNA]</scope>
    <source>
        <strain evidence="5">CBS 304.66</strain>
    </source>
</reference>
<dbReference type="PROSITE" id="PS00379">
    <property type="entry name" value="CDP_ALCOHOL_P_TRANSF"/>
    <property type="match status" value="1"/>
</dbReference>
<dbReference type="InterPro" id="IPR048254">
    <property type="entry name" value="CDP_ALCOHOL_P_TRANSF_CS"/>
</dbReference>
<name>A0A9P4JVT9_9PLEO</name>
<evidence type="ECO:0000313" key="4">
    <source>
        <dbReference type="EMBL" id="KAF2257887.1"/>
    </source>
</evidence>
<gene>
    <name evidence="4" type="ORF">CC78DRAFT_170900</name>
</gene>
<evidence type="ECO:0000256" key="2">
    <source>
        <dbReference type="RuleBase" id="RU003750"/>
    </source>
</evidence>
<keyword evidence="1 2" id="KW-0808">Transferase</keyword>
<dbReference type="InterPro" id="IPR043130">
    <property type="entry name" value="CDP-OH_PTrfase_TM_dom"/>
</dbReference>
<evidence type="ECO:0000313" key="5">
    <source>
        <dbReference type="Proteomes" id="UP000800093"/>
    </source>
</evidence>
<dbReference type="AlphaFoldDB" id="A0A9P4JVT9"/>
<organism evidence="4 5">
    <name type="scientific">Lojkania enalia</name>
    <dbReference type="NCBI Taxonomy" id="147567"/>
    <lineage>
        <taxon>Eukaryota</taxon>
        <taxon>Fungi</taxon>
        <taxon>Dikarya</taxon>
        <taxon>Ascomycota</taxon>
        <taxon>Pezizomycotina</taxon>
        <taxon>Dothideomycetes</taxon>
        <taxon>Pleosporomycetidae</taxon>
        <taxon>Pleosporales</taxon>
        <taxon>Pleosporales incertae sedis</taxon>
        <taxon>Lojkania</taxon>
    </lineage>
</organism>
<feature type="transmembrane region" description="Helical" evidence="3">
    <location>
        <begin position="82"/>
        <end position="104"/>
    </location>
</feature>
<dbReference type="Gene3D" id="1.20.120.1760">
    <property type="match status" value="1"/>
</dbReference>
<dbReference type="GO" id="GO:0008654">
    <property type="term" value="P:phospholipid biosynthetic process"/>
    <property type="evidence" value="ECO:0007669"/>
    <property type="project" value="InterPro"/>
</dbReference>
<dbReference type="Proteomes" id="UP000800093">
    <property type="component" value="Unassembled WGS sequence"/>
</dbReference>
<proteinExistence type="inferred from homology"/>
<comment type="similarity">
    <text evidence="2">Belongs to the CDP-alcohol phosphatidyltransferase class-I family.</text>
</comment>
<keyword evidence="3" id="KW-1133">Transmembrane helix</keyword>
<feature type="transmembrane region" description="Helical" evidence="3">
    <location>
        <begin position="20"/>
        <end position="46"/>
    </location>
</feature>
<evidence type="ECO:0008006" key="6">
    <source>
        <dbReference type="Google" id="ProtNLM"/>
    </source>
</evidence>
<keyword evidence="3" id="KW-0812">Transmembrane</keyword>
<keyword evidence="5" id="KW-1185">Reference proteome</keyword>
<dbReference type="GO" id="GO:0016020">
    <property type="term" value="C:membrane"/>
    <property type="evidence" value="ECO:0007669"/>
    <property type="project" value="InterPro"/>
</dbReference>
<accession>A0A9P4JVT9</accession>
<keyword evidence="3" id="KW-0472">Membrane</keyword>
<protein>
    <recommendedName>
        <fullName evidence="6">CDP-alcohol phosphatidyltransferase</fullName>
    </recommendedName>
</protein>
<dbReference type="EMBL" id="ML986829">
    <property type="protein sequence ID" value="KAF2257887.1"/>
    <property type="molecule type" value="Genomic_DNA"/>
</dbReference>
<evidence type="ECO:0000256" key="1">
    <source>
        <dbReference type="ARBA" id="ARBA00022679"/>
    </source>
</evidence>
<dbReference type="Pfam" id="PF01066">
    <property type="entry name" value="CDP-OH_P_transf"/>
    <property type="match status" value="1"/>
</dbReference>
<dbReference type="OrthoDB" id="10251079at2759"/>
<dbReference type="GO" id="GO:0016780">
    <property type="term" value="F:phosphotransferase activity, for other substituted phosphate groups"/>
    <property type="evidence" value="ECO:0007669"/>
    <property type="project" value="InterPro"/>
</dbReference>